<name>A0A4Y9Z4X7_9AGAM</name>
<organism evidence="1 2">
    <name type="scientific">Dentipellis fragilis</name>
    <dbReference type="NCBI Taxonomy" id="205917"/>
    <lineage>
        <taxon>Eukaryota</taxon>
        <taxon>Fungi</taxon>
        <taxon>Dikarya</taxon>
        <taxon>Basidiomycota</taxon>
        <taxon>Agaricomycotina</taxon>
        <taxon>Agaricomycetes</taxon>
        <taxon>Russulales</taxon>
        <taxon>Hericiaceae</taxon>
        <taxon>Dentipellis</taxon>
    </lineage>
</organism>
<keyword evidence="2" id="KW-1185">Reference proteome</keyword>
<evidence type="ECO:0000313" key="1">
    <source>
        <dbReference type="EMBL" id="TFY68851.1"/>
    </source>
</evidence>
<comment type="caution">
    <text evidence="1">The sequence shown here is derived from an EMBL/GenBank/DDBJ whole genome shotgun (WGS) entry which is preliminary data.</text>
</comment>
<accession>A0A4Y9Z4X7</accession>
<protein>
    <submittedName>
        <fullName evidence="1">Uncharacterized protein</fullName>
    </submittedName>
</protein>
<dbReference type="OrthoDB" id="3002933at2759"/>
<sequence length="166" mass="18244">MPTVSIPPSFTPGSLYIAGFTQARSPHIGIIIPKDIHAGDLVHIRIDRATSPTWQYQHRVQKIDSDMFLSSLLKIHDTSSESSGQTQISLVQLQDAASTVTVPNNDHFGECGPWVFKVVQELHTRGLIALTDIGALEEEFNTLADGSRAFARRDKFPNVAVSQFCA</sequence>
<evidence type="ECO:0000313" key="2">
    <source>
        <dbReference type="Proteomes" id="UP000298327"/>
    </source>
</evidence>
<proteinExistence type="predicted"/>
<dbReference type="EMBL" id="SEOQ01000151">
    <property type="protein sequence ID" value="TFY68851.1"/>
    <property type="molecule type" value="Genomic_DNA"/>
</dbReference>
<gene>
    <name evidence="1" type="ORF">EVG20_g3386</name>
</gene>
<dbReference type="AlphaFoldDB" id="A0A4Y9Z4X7"/>
<dbReference type="Proteomes" id="UP000298327">
    <property type="component" value="Unassembled WGS sequence"/>
</dbReference>
<reference evidence="1 2" key="1">
    <citation type="submission" date="2019-02" db="EMBL/GenBank/DDBJ databases">
        <title>Genome sequencing of the rare red list fungi Dentipellis fragilis.</title>
        <authorList>
            <person name="Buettner E."/>
            <person name="Kellner H."/>
        </authorList>
    </citation>
    <scope>NUCLEOTIDE SEQUENCE [LARGE SCALE GENOMIC DNA]</scope>
    <source>
        <strain evidence="1 2">DSM 105465</strain>
    </source>
</reference>